<dbReference type="PANTHER" id="PTHR45962">
    <property type="entry name" value="N-FATTY-ACYL-AMINO ACID SYNTHASE/HYDROLASE PM20D1"/>
    <property type="match status" value="1"/>
</dbReference>
<dbReference type="InterPro" id="IPR047177">
    <property type="entry name" value="Pept_M20A"/>
</dbReference>
<comment type="similarity">
    <text evidence="1">Belongs to the peptidase M20A family.</text>
</comment>
<dbReference type="AlphaFoldDB" id="A0A7C9GW97"/>
<organism evidence="8 9">
    <name type="scientific">Sandarakinorhabdus fusca</name>
    <dbReference type="NCBI Taxonomy" id="1439888"/>
    <lineage>
        <taxon>Bacteria</taxon>
        <taxon>Pseudomonadati</taxon>
        <taxon>Pseudomonadota</taxon>
        <taxon>Alphaproteobacteria</taxon>
        <taxon>Sphingomonadales</taxon>
        <taxon>Sphingosinicellaceae</taxon>
        <taxon>Sandarakinorhabdus</taxon>
    </lineage>
</organism>
<dbReference type="GO" id="GO:0051603">
    <property type="term" value="P:proteolysis involved in protein catabolic process"/>
    <property type="evidence" value="ECO:0007669"/>
    <property type="project" value="TreeGrafter"/>
</dbReference>
<evidence type="ECO:0000256" key="6">
    <source>
        <dbReference type="SAM" id="SignalP"/>
    </source>
</evidence>
<dbReference type="Gene3D" id="3.30.70.360">
    <property type="match status" value="1"/>
</dbReference>
<dbReference type="SUPFAM" id="SSF53187">
    <property type="entry name" value="Zn-dependent exopeptidases"/>
    <property type="match status" value="1"/>
</dbReference>
<dbReference type="InterPro" id="IPR011650">
    <property type="entry name" value="Peptidase_M20_dimer"/>
</dbReference>
<evidence type="ECO:0000256" key="2">
    <source>
        <dbReference type="ARBA" id="ARBA00022670"/>
    </source>
</evidence>
<evidence type="ECO:0000313" key="9">
    <source>
        <dbReference type="Proteomes" id="UP000481327"/>
    </source>
</evidence>
<dbReference type="OrthoDB" id="9809784at2"/>
<dbReference type="EMBL" id="WIOL01000005">
    <property type="protein sequence ID" value="MQT18078.1"/>
    <property type="molecule type" value="Genomic_DNA"/>
</dbReference>
<dbReference type="GO" id="GO:0046872">
    <property type="term" value="F:metal ion binding"/>
    <property type="evidence" value="ECO:0007669"/>
    <property type="project" value="UniProtKB-KW"/>
</dbReference>
<protein>
    <submittedName>
        <fullName evidence="8">M20/M25/M40 family metallo-hydrolase</fullName>
    </submittedName>
</protein>
<dbReference type="NCBIfam" id="NF006596">
    <property type="entry name" value="PRK09133.1"/>
    <property type="match status" value="1"/>
</dbReference>
<keyword evidence="3" id="KW-0479">Metal-binding</keyword>
<feature type="chain" id="PRO_5029020430" evidence="6">
    <location>
        <begin position="23"/>
        <end position="468"/>
    </location>
</feature>
<accession>A0A7C9GW97</accession>
<sequence length="468" mass="49249">MRVRLTAAILASALVLPVAAHAADHPGEAAFRAIYKELVETDTSHATGDCTLAARRMAARLKAAGFADADLNVFSPEGLPLDGGLIATLPGSDPAQGAVMLLAHLDVVDAKREDWTRDPFTLVEDGGYFYARGSADDKAQAAIWVDSLVRLKQAGARPQRTVKLLLSCGEESGARINNVRWLIDKHPDWIKASFALNEGGGGALKPDGTPLALSFQAGEKVTQNFRVEATNPGGHSSVPRPDNAIYALSTALNRIGAYEFPIRFNDVTRATFTEVGKMTPGPMGAAMLKLVADPTDAAANAIVSKDPRYRALLRTTCVATQVEGGHAINALPQRAFANVNCRMFPSDTPADVGTQLKAAVGDAAATVTAVPPVNPVNAPPPLAGEVYDKAAALAKTHFPGVPIIPAMTTGATDGRFLIAAGVPTYGVPGMFSDGSTNAHGLNERISVKWLMTGRDYLHDLVKAYAGVK</sequence>
<dbReference type="Gene3D" id="3.40.630.10">
    <property type="entry name" value="Zn peptidases"/>
    <property type="match status" value="1"/>
</dbReference>
<dbReference type="InterPro" id="IPR036264">
    <property type="entry name" value="Bact_exopeptidase_dim_dom"/>
</dbReference>
<keyword evidence="2" id="KW-0645">Protease</keyword>
<evidence type="ECO:0000313" key="8">
    <source>
        <dbReference type="EMBL" id="MQT18078.1"/>
    </source>
</evidence>
<evidence type="ECO:0000256" key="1">
    <source>
        <dbReference type="ARBA" id="ARBA00006247"/>
    </source>
</evidence>
<evidence type="ECO:0000256" key="5">
    <source>
        <dbReference type="ARBA" id="ARBA00022833"/>
    </source>
</evidence>
<proteinExistence type="inferred from homology"/>
<dbReference type="InterPro" id="IPR001261">
    <property type="entry name" value="ArgE/DapE_CS"/>
</dbReference>
<feature type="domain" description="Peptidase M20 dimerisation" evidence="7">
    <location>
        <begin position="222"/>
        <end position="365"/>
    </location>
</feature>
<dbReference type="PROSITE" id="PS00759">
    <property type="entry name" value="ARGE_DAPE_CPG2_2"/>
    <property type="match status" value="1"/>
</dbReference>
<reference evidence="8 9" key="1">
    <citation type="submission" date="2019-09" db="EMBL/GenBank/DDBJ databases">
        <title>Polymorphobacter sp. isolated from a lake in China.</title>
        <authorList>
            <person name="Liu Z."/>
        </authorList>
    </citation>
    <scope>NUCLEOTIDE SEQUENCE [LARGE SCALE GENOMIC DNA]</scope>
    <source>
        <strain evidence="8 9">D40P</strain>
    </source>
</reference>
<keyword evidence="4 8" id="KW-0378">Hydrolase</keyword>
<comment type="caution">
    <text evidence="8">The sequence shown here is derived from an EMBL/GenBank/DDBJ whole genome shotgun (WGS) entry which is preliminary data.</text>
</comment>
<keyword evidence="6" id="KW-0732">Signal</keyword>
<evidence type="ECO:0000259" key="7">
    <source>
        <dbReference type="Pfam" id="PF07687"/>
    </source>
</evidence>
<feature type="signal peptide" evidence="6">
    <location>
        <begin position="1"/>
        <end position="22"/>
    </location>
</feature>
<name>A0A7C9GW97_9SPHN</name>
<keyword evidence="5" id="KW-0862">Zinc</keyword>
<evidence type="ECO:0000256" key="4">
    <source>
        <dbReference type="ARBA" id="ARBA00022801"/>
    </source>
</evidence>
<dbReference type="Gene3D" id="1.10.150.900">
    <property type="match status" value="1"/>
</dbReference>
<dbReference type="GO" id="GO:0004180">
    <property type="term" value="F:carboxypeptidase activity"/>
    <property type="evidence" value="ECO:0007669"/>
    <property type="project" value="TreeGrafter"/>
</dbReference>
<dbReference type="Pfam" id="PF07687">
    <property type="entry name" value="M20_dimer"/>
    <property type="match status" value="1"/>
</dbReference>
<gene>
    <name evidence="8" type="ORF">F3168_12505</name>
</gene>
<dbReference type="Proteomes" id="UP000481327">
    <property type="component" value="Unassembled WGS sequence"/>
</dbReference>
<dbReference type="RefSeq" id="WP_152578557.1">
    <property type="nucleotide sequence ID" value="NZ_JAATJI010000001.1"/>
</dbReference>
<dbReference type="Pfam" id="PF01546">
    <property type="entry name" value="Peptidase_M20"/>
    <property type="match status" value="1"/>
</dbReference>
<dbReference type="InterPro" id="IPR002933">
    <property type="entry name" value="Peptidase_M20"/>
</dbReference>
<dbReference type="PROSITE" id="PS00758">
    <property type="entry name" value="ARGE_DAPE_CPG2_1"/>
    <property type="match status" value="1"/>
</dbReference>
<keyword evidence="9" id="KW-1185">Reference proteome</keyword>
<dbReference type="SUPFAM" id="SSF55031">
    <property type="entry name" value="Bacterial exopeptidase dimerisation domain"/>
    <property type="match status" value="1"/>
</dbReference>
<dbReference type="PANTHER" id="PTHR45962:SF1">
    <property type="entry name" value="N-FATTY-ACYL-AMINO ACID SYNTHASE_HYDROLASE PM20D1"/>
    <property type="match status" value="1"/>
</dbReference>
<evidence type="ECO:0000256" key="3">
    <source>
        <dbReference type="ARBA" id="ARBA00022723"/>
    </source>
</evidence>